<dbReference type="EnsemblProtists" id="EKX47521">
    <property type="protein sequence ID" value="EKX47521"/>
    <property type="gene ID" value="GUITHDRAFT_106508"/>
</dbReference>
<keyword evidence="4" id="KW-1185">Reference proteome</keyword>
<dbReference type="RefSeq" id="XP_005834501.1">
    <property type="nucleotide sequence ID" value="XM_005834444.1"/>
</dbReference>
<protein>
    <submittedName>
        <fullName evidence="2 3">Uncharacterized protein</fullName>
    </submittedName>
</protein>
<evidence type="ECO:0000313" key="4">
    <source>
        <dbReference type="Proteomes" id="UP000011087"/>
    </source>
</evidence>
<gene>
    <name evidence="2" type="ORF">GUITHDRAFT_106508</name>
</gene>
<dbReference type="PaxDb" id="55529-EKX47521"/>
<sequence length="117" mass="13303">MYVQYNKSDSIPAYDALTTAKHEQVQTGQRTQASKVMGATVDTETTRSTVNSHMRNQLSADSINSTHSFHSSSRLRKFDLQAELAAQLKIHQTLQFRSHLLELNYKKVIFFLSLNPC</sequence>
<accession>L1JG95</accession>
<proteinExistence type="predicted"/>
<feature type="compositionally biased region" description="Polar residues" evidence="1">
    <location>
        <begin position="42"/>
        <end position="61"/>
    </location>
</feature>
<name>L1JG95_GUITC</name>
<organism evidence="2">
    <name type="scientific">Guillardia theta (strain CCMP2712)</name>
    <name type="common">Cryptophyte</name>
    <dbReference type="NCBI Taxonomy" id="905079"/>
    <lineage>
        <taxon>Eukaryota</taxon>
        <taxon>Cryptophyceae</taxon>
        <taxon>Pyrenomonadales</taxon>
        <taxon>Geminigeraceae</taxon>
        <taxon>Guillardia</taxon>
    </lineage>
</organism>
<dbReference type="EMBL" id="JH992989">
    <property type="protein sequence ID" value="EKX47521.1"/>
    <property type="molecule type" value="Genomic_DNA"/>
</dbReference>
<dbReference type="AlphaFoldDB" id="L1JG95"/>
<feature type="region of interest" description="Disordered" evidence="1">
    <location>
        <begin position="25"/>
        <end position="65"/>
    </location>
</feature>
<dbReference type="GeneID" id="17304330"/>
<dbReference type="Proteomes" id="UP000011087">
    <property type="component" value="Unassembled WGS sequence"/>
</dbReference>
<feature type="compositionally biased region" description="Polar residues" evidence="1">
    <location>
        <begin position="25"/>
        <end position="34"/>
    </location>
</feature>
<evidence type="ECO:0000313" key="2">
    <source>
        <dbReference type="EMBL" id="EKX47521.1"/>
    </source>
</evidence>
<evidence type="ECO:0000256" key="1">
    <source>
        <dbReference type="SAM" id="MobiDB-lite"/>
    </source>
</evidence>
<dbReference type="HOGENOM" id="CLU_2089428_0_0_1"/>
<evidence type="ECO:0000313" key="3">
    <source>
        <dbReference type="EnsemblProtists" id="EKX47521"/>
    </source>
</evidence>
<reference evidence="3" key="3">
    <citation type="submission" date="2015-06" db="UniProtKB">
        <authorList>
            <consortium name="EnsemblProtists"/>
        </authorList>
    </citation>
    <scope>IDENTIFICATION</scope>
</reference>
<reference evidence="4" key="2">
    <citation type="submission" date="2012-11" db="EMBL/GenBank/DDBJ databases">
        <authorList>
            <person name="Kuo A."/>
            <person name="Curtis B.A."/>
            <person name="Tanifuji G."/>
            <person name="Burki F."/>
            <person name="Gruber A."/>
            <person name="Irimia M."/>
            <person name="Maruyama S."/>
            <person name="Arias M.C."/>
            <person name="Ball S.G."/>
            <person name="Gile G.H."/>
            <person name="Hirakawa Y."/>
            <person name="Hopkins J.F."/>
            <person name="Rensing S.A."/>
            <person name="Schmutz J."/>
            <person name="Symeonidi A."/>
            <person name="Elias M."/>
            <person name="Eveleigh R.J."/>
            <person name="Herman E.K."/>
            <person name="Klute M.J."/>
            <person name="Nakayama T."/>
            <person name="Obornik M."/>
            <person name="Reyes-Prieto A."/>
            <person name="Armbrust E.V."/>
            <person name="Aves S.J."/>
            <person name="Beiko R.G."/>
            <person name="Coutinho P."/>
            <person name="Dacks J.B."/>
            <person name="Durnford D.G."/>
            <person name="Fast N.M."/>
            <person name="Green B.R."/>
            <person name="Grisdale C."/>
            <person name="Hempe F."/>
            <person name="Henrissat B."/>
            <person name="Hoppner M.P."/>
            <person name="Ishida K.-I."/>
            <person name="Kim E."/>
            <person name="Koreny L."/>
            <person name="Kroth P.G."/>
            <person name="Liu Y."/>
            <person name="Malik S.-B."/>
            <person name="Maier U.G."/>
            <person name="McRose D."/>
            <person name="Mock T."/>
            <person name="Neilson J.A."/>
            <person name="Onodera N.T."/>
            <person name="Poole A.M."/>
            <person name="Pritham E.J."/>
            <person name="Richards T.A."/>
            <person name="Rocap G."/>
            <person name="Roy S.W."/>
            <person name="Sarai C."/>
            <person name="Schaack S."/>
            <person name="Shirato S."/>
            <person name="Slamovits C.H."/>
            <person name="Spencer D.F."/>
            <person name="Suzuki S."/>
            <person name="Worden A.Z."/>
            <person name="Zauner S."/>
            <person name="Barry K."/>
            <person name="Bell C."/>
            <person name="Bharti A.K."/>
            <person name="Crow J.A."/>
            <person name="Grimwood J."/>
            <person name="Kramer R."/>
            <person name="Lindquist E."/>
            <person name="Lucas S."/>
            <person name="Salamov A."/>
            <person name="McFadden G.I."/>
            <person name="Lane C.E."/>
            <person name="Keeling P.J."/>
            <person name="Gray M.W."/>
            <person name="Grigoriev I.V."/>
            <person name="Archibald J.M."/>
        </authorList>
    </citation>
    <scope>NUCLEOTIDE SEQUENCE</scope>
    <source>
        <strain evidence="4">CCMP2712</strain>
    </source>
</reference>
<reference evidence="2 4" key="1">
    <citation type="journal article" date="2012" name="Nature">
        <title>Algal genomes reveal evolutionary mosaicism and the fate of nucleomorphs.</title>
        <authorList>
            <consortium name="DOE Joint Genome Institute"/>
            <person name="Curtis B.A."/>
            <person name="Tanifuji G."/>
            <person name="Burki F."/>
            <person name="Gruber A."/>
            <person name="Irimia M."/>
            <person name="Maruyama S."/>
            <person name="Arias M.C."/>
            <person name="Ball S.G."/>
            <person name="Gile G.H."/>
            <person name="Hirakawa Y."/>
            <person name="Hopkins J.F."/>
            <person name="Kuo A."/>
            <person name="Rensing S.A."/>
            <person name="Schmutz J."/>
            <person name="Symeonidi A."/>
            <person name="Elias M."/>
            <person name="Eveleigh R.J."/>
            <person name="Herman E.K."/>
            <person name="Klute M.J."/>
            <person name="Nakayama T."/>
            <person name="Obornik M."/>
            <person name="Reyes-Prieto A."/>
            <person name="Armbrust E.V."/>
            <person name="Aves S.J."/>
            <person name="Beiko R.G."/>
            <person name="Coutinho P."/>
            <person name="Dacks J.B."/>
            <person name="Durnford D.G."/>
            <person name="Fast N.M."/>
            <person name="Green B.R."/>
            <person name="Grisdale C.J."/>
            <person name="Hempel F."/>
            <person name="Henrissat B."/>
            <person name="Hoppner M.P."/>
            <person name="Ishida K."/>
            <person name="Kim E."/>
            <person name="Koreny L."/>
            <person name="Kroth P.G."/>
            <person name="Liu Y."/>
            <person name="Malik S.B."/>
            <person name="Maier U.G."/>
            <person name="McRose D."/>
            <person name="Mock T."/>
            <person name="Neilson J.A."/>
            <person name="Onodera N.T."/>
            <person name="Poole A.M."/>
            <person name="Pritham E.J."/>
            <person name="Richards T.A."/>
            <person name="Rocap G."/>
            <person name="Roy S.W."/>
            <person name="Sarai C."/>
            <person name="Schaack S."/>
            <person name="Shirato S."/>
            <person name="Slamovits C.H."/>
            <person name="Spencer D.F."/>
            <person name="Suzuki S."/>
            <person name="Worden A.Z."/>
            <person name="Zauner S."/>
            <person name="Barry K."/>
            <person name="Bell C."/>
            <person name="Bharti A.K."/>
            <person name="Crow J.A."/>
            <person name="Grimwood J."/>
            <person name="Kramer R."/>
            <person name="Lindquist E."/>
            <person name="Lucas S."/>
            <person name="Salamov A."/>
            <person name="McFadden G.I."/>
            <person name="Lane C.E."/>
            <person name="Keeling P.J."/>
            <person name="Gray M.W."/>
            <person name="Grigoriev I.V."/>
            <person name="Archibald J.M."/>
        </authorList>
    </citation>
    <scope>NUCLEOTIDE SEQUENCE</scope>
    <source>
        <strain evidence="2 4">CCMP2712</strain>
    </source>
</reference>
<dbReference type="KEGG" id="gtt:GUITHDRAFT_106508"/>